<evidence type="ECO:0000313" key="2">
    <source>
        <dbReference type="Proteomes" id="UP000095008"/>
    </source>
</evidence>
<name>A0A1C2HW07_ACITH</name>
<sequence>MMEWHKRITAQLFLFIFIFDSVYDRIKAQEILRQQQWRKIDPIKTQCGHNWWTTVVAFGDFWTQP</sequence>
<reference evidence="1" key="1">
    <citation type="journal article" date="2016" name="Int. J. Mol. Sci.">
        <title>Comparative genomics of the extreme acidophile Acidithiobacillus thiooxidans reveals intraspecific divergence and niche adaptation.</title>
        <authorList>
            <person name="Zhang X."/>
            <person name="Feng X."/>
            <person name="Tao J."/>
            <person name="Ma L."/>
            <person name="Xiao Y."/>
            <person name="Liang Y."/>
            <person name="Liu X."/>
            <person name="Yin H."/>
        </authorList>
    </citation>
    <scope>NUCLEOTIDE SEQUENCE [LARGE SCALE GENOMIC DNA]</scope>
    <source>
        <strain evidence="1">DXS-W</strain>
    </source>
</reference>
<evidence type="ECO:0000313" key="1">
    <source>
        <dbReference type="EMBL" id="OCX67880.1"/>
    </source>
</evidence>
<proteinExistence type="predicted"/>
<comment type="caution">
    <text evidence="1">The sequence shown here is derived from an EMBL/GenBank/DDBJ whole genome shotgun (WGS) entry which is preliminary data.</text>
</comment>
<dbReference type="EMBL" id="LWRY01000293">
    <property type="protein sequence ID" value="OCX67880.1"/>
    <property type="molecule type" value="Genomic_DNA"/>
</dbReference>
<organism evidence="1 2">
    <name type="scientific">Acidithiobacillus thiooxidans</name>
    <name type="common">Thiobacillus thiooxidans</name>
    <dbReference type="NCBI Taxonomy" id="930"/>
    <lineage>
        <taxon>Bacteria</taxon>
        <taxon>Pseudomonadati</taxon>
        <taxon>Pseudomonadota</taxon>
        <taxon>Acidithiobacillia</taxon>
        <taxon>Acidithiobacillales</taxon>
        <taxon>Acidithiobacillaceae</taxon>
        <taxon>Acidithiobacillus</taxon>
    </lineage>
</organism>
<accession>A0A1C2HW07</accession>
<protein>
    <submittedName>
        <fullName evidence="1">Uncharacterized protein</fullName>
    </submittedName>
</protein>
<dbReference type="AlphaFoldDB" id="A0A1C2HW07"/>
<keyword evidence="2" id="KW-1185">Reference proteome</keyword>
<dbReference type="Proteomes" id="UP000095008">
    <property type="component" value="Unassembled WGS sequence"/>
</dbReference>
<gene>
    <name evidence="1" type="ORF">A6M23_19735</name>
</gene>